<gene>
    <name evidence="1" type="ORF">LEP1GSC063_3875</name>
</gene>
<sequence length="59" mass="6774">MILRECTNLKRIPVSFLAEFVLKLPILRIPIRSTGIYNLRLNKGFVPKPTGLHCIKIEV</sequence>
<comment type="caution">
    <text evidence="1">The sequence shown here is derived from an EMBL/GenBank/DDBJ whole genome shotgun (WGS) entry which is preliminary data.</text>
</comment>
<dbReference type="AlphaFoldDB" id="M6JHQ2"/>
<organism evidence="1 2">
    <name type="scientific">Leptospira santarosai serovar Arenal str. MAVJ 401</name>
    <dbReference type="NCBI Taxonomy" id="1049976"/>
    <lineage>
        <taxon>Bacteria</taxon>
        <taxon>Pseudomonadati</taxon>
        <taxon>Spirochaetota</taxon>
        <taxon>Spirochaetia</taxon>
        <taxon>Leptospirales</taxon>
        <taxon>Leptospiraceae</taxon>
        <taxon>Leptospira</taxon>
    </lineage>
</organism>
<name>M6JHQ2_9LEPT</name>
<evidence type="ECO:0000313" key="1">
    <source>
        <dbReference type="EMBL" id="EMN21439.1"/>
    </source>
</evidence>
<reference evidence="1 2" key="1">
    <citation type="submission" date="2013-01" db="EMBL/GenBank/DDBJ databases">
        <authorList>
            <person name="Harkins D.M."/>
            <person name="Durkin A.S."/>
            <person name="Brinkac L.M."/>
            <person name="Haft D.H."/>
            <person name="Selengut J.D."/>
            <person name="Sanka R."/>
            <person name="DePew J."/>
            <person name="Purushe J."/>
            <person name="Hartskeerl R.A."/>
            <person name="Ahmed A."/>
            <person name="van der Linden H."/>
            <person name="Goris M.G.A."/>
            <person name="Vinetz J.M."/>
            <person name="Sutton G.G."/>
            <person name="Nierman W.C."/>
            <person name="Fouts D.E."/>
        </authorList>
    </citation>
    <scope>NUCLEOTIDE SEQUENCE [LARGE SCALE GENOMIC DNA]</scope>
    <source>
        <strain evidence="1 2">MAVJ 401</strain>
    </source>
</reference>
<protein>
    <submittedName>
        <fullName evidence="1">Uncharacterized protein</fullName>
    </submittedName>
</protein>
<evidence type="ECO:0000313" key="2">
    <source>
        <dbReference type="Proteomes" id="UP000012106"/>
    </source>
</evidence>
<accession>M6JHQ2</accession>
<proteinExistence type="predicted"/>
<dbReference type="EMBL" id="AHMU02000050">
    <property type="protein sequence ID" value="EMN21439.1"/>
    <property type="molecule type" value="Genomic_DNA"/>
</dbReference>
<dbReference type="Proteomes" id="UP000012106">
    <property type="component" value="Unassembled WGS sequence"/>
</dbReference>